<comment type="caution">
    <text evidence="1">The sequence shown here is derived from an EMBL/GenBank/DDBJ whole genome shotgun (WGS) entry which is preliminary data.</text>
</comment>
<name>A0ABR3JZH3_9AGAR</name>
<protein>
    <recommendedName>
        <fullName evidence="3">Ectomycorrhiza-regulated esterase</fullName>
    </recommendedName>
</protein>
<dbReference type="PANTHER" id="PTHR42886:SF53">
    <property type="entry name" value="ALPHA_BETA-HYDROLASES SUPERFAMILY PROTEIN"/>
    <property type="match status" value="1"/>
</dbReference>
<evidence type="ECO:0000313" key="2">
    <source>
        <dbReference type="Proteomes" id="UP001556367"/>
    </source>
</evidence>
<gene>
    <name evidence="1" type="ORF">HGRIS_005949</name>
</gene>
<dbReference type="PANTHER" id="PTHR42886">
    <property type="entry name" value="RE40534P-RELATED"/>
    <property type="match status" value="1"/>
</dbReference>
<sequence>MDRVSSKLYIPHTEEPHCPIAGVLERLAPHEGTQGRKIALILHGTLGHKDYLFLKRLALRLPIDSFRFDFRGNHETPGIWKQGAMDEDLVDLRIVVEYLKKEFGYVVDLVVGHSRGSIVGFNWLCTSEDGKAVSAFVNASGRYRMKKIYDTPAASVWKANFDAKGYHEWQLTVARKSITARIHPKDVEAFASWDTSIVWDQFPSSVDVLSLHGLADTTVPPYDAVIYGRALSDRTPGIHTLHLMEGADHNFTGRQDEVVNMILAWWDARAQGTLKSGLWLQGFRGKL</sequence>
<dbReference type="InterPro" id="IPR029058">
    <property type="entry name" value="AB_hydrolase_fold"/>
</dbReference>
<organism evidence="1 2">
    <name type="scientific">Hohenbuehelia grisea</name>
    <dbReference type="NCBI Taxonomy" id="104357"/>
    <lineage>
        <taxon>Eukaryota</taxon>
        <taxon>Fungi</taxon>
        <taxon>Dikarya</taxon>
        <taxon>Basidiomycota</taxon>
        <taxon>Agaricomycotina</taxon>
        <taxon>Agaricomycetes</taxon>
        <taxon>Agaricomycetidae</taxon>
        <taxon>Agaricales</taxon>
        <taxon>Pleurotineae</taxon>
        <taxon>Pleurotaceae</taxon>
        <taxon>Hohenbuehelia</taxon>
    </lineage>
</organism>
<dbReference type="Proteomes" id="UP001556367">
    <property type="component" value="Unassembled WGS sequence"/>
</dbReference>
<evidence type="ECO:0008006" key="3">
    <source>
        <dbReference type="Google" id="ProtNLM"/>
    </source>
</evidence>
<dbReference type="SUPFAM" id="SSF53474">
    <property type="entry name" value="alpha/beta-Hydrolases"/>
    <property type="match status" value="1"/>
</dbReference>
<reference evidence="2" key="1">
    <citation type="submission" date="2024-06" db="EMBL/GenBank/DDBJ databases">
        <title>Multi-omics analyses provide insights into the biosynthesis of the anticancer antibiotic pleurotin in Hohenbuehelia grisea.</title>
        <authorList>
            <person name="Weaver J.A."/>
            <person name="Alberti F."/>
        </authorList>
    </citation>
    <scope>NUCLEOTIDE SEQUENCE [LARGE SCALE GENOMIC DNA]</scope>
    <source>
        <strain evidence="2">T-177</strain>
    </source>
</reference>
<keyword evidence="2" id="KW-1185">Reference proteome</keyword>
<proteinExistence type="predicted"/>
<accession>A0ABR3JZH3</accession>
<dbReference type="Gene3D" id="3.40.50.1820">
    <property type="entry name" value="alpha/beta hydrolase"/>
    <property type="match status" value="1"/>
</dbReference>
<evidence type="ECO:0000313" key="1">
    <source>
        <dbReference type="EMBL" id="KAL0960944.1"/>
    </source>
</evidence>
<dbReference type="EMBL" id="JASNQZ010000001">
    <property type="protein sequence ID" value="KAL0960944.1"/>
    <property type="molecule type" value="Genomic_DNA"/>
</dbReference>